<dbReference type="EMBL" id="LQYW01000037">
    <property type="protein sequence ID" value="KYD31431.1"/>
    <property type="molecule type" value="Genomic_DNA"/>
</dbReference>
<accession>A0A150N3Z7</accession>
<dbReference type="AlphaFoldDB" id="A0A150N3Z7"/>
<comment type="caution">
    <text evidence="1">The sequence shown here is derived from an EMBL/GenBank/DDBJ whole genome shotgun (WGS) entry which is preliminary data.</text>
</comment>
<dbReference type="Proteomes" id="UP000075324">
    <property type="component" value="Unassembled WGS sequence"/>
</dbReference>
<name>A0A150N3Z7_9BACL</name>
<proteinExistence type="predicted"/>
<evidence type="ECO:0000313" key="2">
    <source>
        <dbReference type="Proteomes" id="UP000075324"/>
    </source>
</evidence>
<evidence type="ECO:0000313" key="1">
    <source>
        <dbReference type="EMBL" id="KYD31431.1"/>
    </source>
</evidence>
<gene>
    <name evidence="1" type="ORF">B4110_3683</name>
</gene>
<sequence length="180" mass="20749">MQPIQRIGFIRTVNRLVRCIRVKDTEREAFFLVDLHQARRKDLMDIGLIQPVQMASNGIVVEPRRIQSWPDQLGQVDVMRPPFQMNEGLPAAQDIQEKQPDHITGSGLALRIHRNQPVNQLREAKIFENGTYYIQIGTFINRPNSNVHDGKTPLHSLCVKDLFDTGMKKSSRFWSRGCEM</sequence>
<organism evidence="1 2">
    <name type="scientific">Parageobacillus toebii</name>
    <dbReference type="NCBI Taxonomy" id="153151"/>
    <lineage>
        <taxon>Bacteria</taxon>
        <taxon>Bacillati</taxon>
        <taxon>Bacillota</taxon>
        <taxon>Bacilli</taxon>
        <taxon>Bacillales</taxon>
        <taxon>Anoxybacillaceae</taxon>
        <taxon>Parageobacillus</taxon>
    </lineage>
</organism>
<reference evidence="1 2" key="1">
    <citation type="submission" date="2016-01" db="EMBL/GenBank/DDBJ databases">
        <title>Draft Genome Sequences of Seven Thermophilic Sporeformers Isolated from Foods.</title>
        <authorList>
            <person name="Berendsen E.M."/>
            <person name="Wells-Bennik M.H."/>
            <person name="Krawcyk A.O."/>
            <person name="De Jong A."/>
            <person name="Holsappel S."/>
            <person name="Eijlander R.T."/>
            <person name="Kuipers O.P."/>
        </authorList>
    </citation>
    <scope>NUCLEOTIDE SEQUENCE [LARGE SCALE GENOMIC DNA]</scope>
    <source>
        <strain evidence="1 2">B4110</strain>
    </source>
</reference>
<protein>
    <submittedName>
        <fullName evidence="1">Uncharacterized protein</fullName>
    </submittedName>
</protein>